<keyword evidence="10" id="KW-1185">Reference proteome</keyword>
<keyword evidence="4 5" id="KW-0269">Exonuclease</keyword>
<dbReference type="GO" id="GO:0009318">
    <property type="term" value="C:exodeoxyribonuclease VII complex"/>
    <property type="evidence" value="ECO:0007669"/>
    <property type="project" value="UniProtKB-UniRule"/>
</dbReference>
<evidence type="ECO:0000256" key="6">
    <source>
        <dbReference type="RuleBase" id="RU004355"/>
    </source>
</evidence>
<dbReference type="EMBL" id="AZHW01000063">
    <property type="protein sequence ID" value="ETX03282.1"/>
    <property type="molecule type" value="Genomic_DNA"/>
</dbReference>
<comment type="caution">
    <text evidence="9">The sequence shown here is derived from an EMBL/GenBank/DDBJ whole genome shotgun (WGS) entry which is preliminary data.</text>
</comment>
<dbReference type="InterPro" id="IPR003753">
    <property type="entry name" value="Exonuc_VII_L"/>
</dbReference>
<dbReference type="GO" id="GO:0005737">
    <property type="term" value="C:cytoplasm"/>
    <property type="evidence" value="ECO:0007669"/>
    <property type="project" value="UniProtKB-SubCell"/>
</dbReference>
<dbReference type="PANTHER" id="PTHR30008">
    <property type="entry name" value="EXODEOXYRIBONUCLEASE 7 LARGE SUBUNIT"/>
    <property type="match status" value="1"/>
</dbReference>
<keyword evidence="1 5" id="KW-0963">Cytoplasm</keyword>
<evidence type="ECO:0000256" key="4">
    <source>
        <dbReference type="ARBA" id="ARBA00022839"/>
    </source>
</evidence>
<sequence length="474" mass="53509">MSVPAYNAVSPQIFTVSQVTREIRNLLEGTYPQVWIEGEISNLRVVHSGHAYFTLKDANSQLRAVIFRSSWRQLPFTPESGMHVVAQGRLSVYEPRGDYQLLATFLEPKGIGALQLAYEQLRDRLFQEGLFDEARKRPLPLVPQRIGIVTSPTGAAIRDIIRIVHRRRANVRLYLYPVRVQGQEATQEIVQGIARLNAYEPRPEVLIVGRGGGSLEDLWSFNEEQVARAIAASEIPVISAVGHEVDYTIADFVADLRASTPSAAAELVVKSEDELRQQLNSLLARMHTVVQYRHAQAQQALDYLFNSRPLREPHRFVETLQQQLDDLMLQLEKGWQNSSQERDKRLQTASRSLARLNPRVRWQRLYTHLTNLERRLQTAAQSRLTRREESLAGLSSRLHALSPLAVLGRGYSLCRDPMSRQLVSRTALAHAGQKIEVLLQDGQLLCTVDDIDSKEPDYGRSDIRTGSETPGGNC</sequence>
<comment type="catalytic activity">
    <reaction evidence="5 6">
        <text>Exonucleolytic cleavage in either 5'- to 3'- or 3'- to 5'-direction to yield nucleoside 5'-phosphates.</text>
        <dbReference type="EC" id="3.1.11.6"/>
    </reaction>
</comment>
<gene>
    <name evidence="5" type="primary">xseA</name>
    <name evidence="9" type="ORF">ETSY1_00585</name>
</gene>
<accession>W4M0V9</accession>
<proteinExistence type="inferred from homology"/>
<dbReference type="InterPro" id="IPR025824">
    <property type="entry name" value="OB-fold_nuc-bd_dom"/>
</dbReference>
<name>W4M0V9_ENTF1</name>
<keyword evidence="2 5" id="KW-0540">Nuclease</keyword>
<protein>
    <recommendedName>
        <fullName evidence="5">Exodeoxyribonuclease 7 large subunit</fullName>
        <ecNumber evidence="5">3.1.11.6</ecNumber>
    </recommendedName>
    <alternativeName>
        <fullName evidence="5">Exodeoxyribonuclease VII large subunit</fullName>
        <shortName evidence="5">Exonuclease VII large subunit</shortName>
    </alternativeName>
</protein>
<dbReference type="PANTHER" id="PTHR30008:SF0">
    <property type="entry name" value="EXODEOXYRIBONUCLEASE 7 LARGE SUBUNIT"/>
    <property type="match status" value="1"/>
</dbReference>
<dbReference type="GO" id="GO:0003676">
    <property type="term" value="F:nucleic acid binding"/>
    <property type="evidence" value="ECO:0007669"/>
    <property type="project" value="InterPro"/>
</dbReference>
<evidence type="ECO:0000313" key="9">
    <source>
        <dbReference type="EMBL" id="ETX03282.1"/>
    </source>
</evidence>
<dbReference type="InterPro" id="IPR020579">
    <property type="entry name" value="Exonuc_VII_lsu_C"/>
</dbReference>
<evidence type="ECO:0000256" key="3">
    <source>
        <dbReference type="ARBA" id="ARBA00022801"/>
    </source>
</evidence>
<comment type="similarity">
    <text evidence="5 6">Belongs to the XseA family.</text>
</comment>
<dbReference type="PATRIC" id="fig|1429438.4.peg.305"/>
<dbReference type="Pfam" id="PF02601">
    <property type="entry name" value="Exonuc_VII_L"/>
    <property type="match status" value="1"/>
</dbReference>
<dbReference type="Proteomes" id="UP000019141">
    <property type="component" value="Unassembled WGS sequence"/>
</dbReference>
<dbReference type="CDD" id="cd04489">
    <property type="entry name" value="ExoVII_LU_OBF"/>
    <property type="match status" value="1"/>
</dbReference>
<comment type="subunit">
    <text evidence="5">Heterooligomer composed of large and small subunits.</text>
</comment>
<evidence type="ECO:0000256" key="1">
    <source>
        <dbReference type="ARBA" id="ARBA00022490"/>
    </source>
</evidence>
<keyword evidence="3 5" id="KW-0378">Hydrolase</keyword>
<comment type="subcellular location">
    <subcellularLocation>
        <location evidence="5 6">Cytoplasm</location>
    </subcellularLocation>
</comment>
<evidence type="ECO:0000313" key="10">
    <source>
        <dbReference type="Proteomes" id="UP000019141"/>
    </source>
</evidence>
<feature type="domain" description="OB-fold nucleic acid binding" evidence="8">
    <location>
        <begin position="14"/>
        <end position="104"/>
    </location>
</feature>
<evidence type="ECO:0000256" key="5">
    <source>
        <dbReference type="HAMAP-Rule" id="MF_00378"/>
    </source>
</evidence>
<dbReference type="GO" id="GO:0008855">
    <property type="term" value="F:exodeoxyribonuclease VII activity"/>
    <property type="evidence" value="ECO:0007669"/>
    <property type="project" value="UniProtKB-UniRule"/>
</dbReference>
<dbReference type="Pfam" id="PF13742">
    <property type="entry name" value="tRNA_anti_2"/>
    <property type="match status" value="1"/>
</dbReference>
<evidence type="ECO:0000259" key="7">
    <source>
        <dbReference type="Pfam" id="PF02601"/>
    </source>
</evidence>
<dbReference type="NCBIfam" id="TIGR00237">
    <property type="entry name" value="xseA"/>
    <property type="match status" value="1"/>
</dbReference>
<evidence type="ECO:0000259" key="8">
    <source>
        <dbReference type="Pfam" id="PF13742"/>
    </source>
</evidence>
<dbReference type="EC" id="3.1.11.6" evidence="5"/>
<reference evidence="9 10" key="1">
    <citation type="journal article" date="2014" name="Nature">
        <title>An environmental bacterial taxon with a large and distinct metabolic repertoire.</title>
        <authorList>
            <person name="Wilson M.C."/>
            <person name="Mori T."/>
            <person name="Ruckert C."/>
            <person name="Uria A.R."/>
            <person name="Helf M.J."/>
            <person name="Takada K."/>
            <person name="Gernert C."/>
            <person name="Steffens U.A."/>
            <person name="Heycke N."/>
            <person name="Schmitt S."/>
            <person name="Rinke C."/>
            <person name="Helfrich E.J."/>
            <person name="Brachmann A.O."/>
            <person name="Gurgui C."/>
            <person name="Wakimoto T."/>
            <person name="Kracht M."/>
            <person name="Crusemann M."/>
            <person name="Hentschel U."/>
            <person name="Abe I."/>
            <person name="Matsunaga S."/>
            <person name="Kalinowski J."/>
            <person name="Takeyama H."/>
            <person name="Piel J."/>
        </authorList>
    </citation>
    <scope>NUCLEOTIDE SEQUENCE [LARGE SCALE GENOMIC DNA]</scope>
    <source>
        <strain evidence="10">TSY1</strain>
    </source>
</reference>
<dbReference type="HOGENOM" id="CLU_023625_3_1_7"/>
<feature type="domain" description="Exonuclease VII large subunit C-terminal" evidence="7">
    <location>
        <begin position="130"/>
        <end position="446"/>
    </location>
</feature>
<organism evidence="9 10">
    <name type="scientific">Entotheonella factor</name>
    <dbReference type="NCBI Taxonomy" id="1429438"/>
    <lineage>
        <taxon>Bacteria</taxon>
        <taxon>Pseudomonadati</taxon>
        <taxon>Nitrospinota/Tectimicrobiota group</taxon>
        <taxon>Candidatus Tectimicrobiota</taxon>
        <taxon>Candidatus Entotheonellia</taxon>
        <taxon>Candidatus Entotheonellales</taxon>
        <taxon>Candidatus Entotheonellaceae</taxon>
        <taxon>Candidatus Entotheonella</taxon>
    </lineage>
</organism>
<dbReference type="GO" id="GO:0006308">
    <property type="term" value="P:DNA catabolic process"/>
    <property type="evidence" value="ECO:0007669"/>
    <property type="project" value="UniProtKB-UniRule"/>
</dbReference>
<dbReference type="AlphaFoldDB" id="W4M0V9"/>
<dbReference type="HAMAP" id="MF_00378">
    <property type="entry name" value="Exonuc_7_L"/>
    <property type="match status" value="1"/>
</dbReference>
<evidence type="ECO:0000256" key="2">
    <source>
        <dbReference type="ARBA" id="ARBA00022722"/>
    </source>
</evidence>
<comment type="function">
    <text evidence="5">Bidirectionally degrades single-stranded DNA into large acid-insoluble oligonucleotides, which are then degraded further into small acid-soluble oligonucleotides.</text>
</comment>